<evidence type="ECO:0000256" key="2">
    <source>
        <dbReference type="ARBA" id="ARBA00023004"/>
    </source>
</evidence>
<keyword evidence="6" id="KW-1185">Reference proteome</keyword>
<dbReference type="EMBL" id="QJKI01000003">
    <property type="protein sequence ID" value="PXX80872.1"/>
    <property type="molecule type" value="Genomic_DNA"/>
</dbReference>
<dbReference type="GO" id="GO:0051536">
    <property type="term" value="F:iron-sulfur cluster binding"/>
    <property type="evidence" value="ECO:0007669"/>
    <property type="project" value="UniProtKB-KW"/>
</dbReference>
<accession>A0A318KWB9</accession>
<organism evidence="5 6">
    <name type="scientific">Rivihabitans pingtungensis</name>
    <dbReference type="NCBI Taxonomy" id="1054498"/>
    <lineage>
        <taxon>Bacteria</taxon>
        <taxon>Pseudomonadati</taxon>
        <taxon>Pseudomonadota</taxon>
        <taxon>Betaproteobacteria</taxon>
        <taxon>Neisseriales</taxon>
        <taxon>Aquaspirillaceae</taxon>
        <taxon>Rivihabitans</taxon>
    </lineage>
</organism>
<dbReference type="InterPro" id="IPR017900">
    <property type="entry name" value="4Fe4S_Fe_S_CS"/>
</dbReference>
<keyword evidence="2" id="KW-0408">Iron</keyword>
<sequence length="63" mass="6479">MAMTIDSDMCTACGDCKPVCPTKSISSGKVFYKIDAATCTECDGHNDTPLCVDVCPSGCIGPA</sequence>
<evidence type="ECO:0000256" key="1">
    <source>
        <dbReference type="ARBA" id="ARBA00022723"/>
    </source>
</evidence>
<evidence type="ECO:0000259" key="4">
    <source>
        <dbReference type="PROSITE" id="PS51379"/>
    </source>
</evidence>
<proteinExistence type="predicted"/>
<keyword evidence="1" id="KW-0479">Metal-binding</keyword>
<gene>
    <name evidence="5" type="ORF">DFR34_103215</name>
</gene>
<dbReference type="Gene3D" id="3.30.70.20">
    <property type="match status" value="1"/>
</dbReference>
<dbReference type="InterPro" id="IPR017896">
    <property type="entry name" value="4Fe4S_Fe-S-bd"/>
</dbReference>
<evidence type="ECO:0000313" key="5">
    <source>
        <dbReference type="EMBL" id="PXX80872.1"/>
    </source>
</evidence>
<name>A0A318KWB9_9NEIS</name>
<feature type="domain" description="4Fe-4S ferredoxin-type" evidence="4">
    <location>
        <begin position="1"/>
        <end position="30"/>
    </location>
</feature>
<dbReference type="OrthoDB" id="9803397at2"/>
<reference evidence="5 6" key="1">
    <citation type="submission" date="2018-05" db="EMBL/GenBank/DDBJ databases">
        <title>Genomic Encyclopedia of Type Strains, Phase IV (KMG-IV): sequencing the most valuable type-strain genomes for metagenomic binning, comparative biology and taxonomic classification.</title>
        <authorList>
            <person name="Goeker M."/>
        </authorList>
    </citation>
    <scope>NUCLEOTIDE SEQUENCE [LARGE SCALE GENOMIC DNA]</scope>
    <source>
        <strain evidence="5 6">DSM 29661</strain>
    </source>
</reference>
<dbReference type="Proteomes" id="UP000247555">
    <property type="component" value="Unassembled WGS sequence"/>
</dbReference>
<dbReference type="Pfam" id="PF00037">
    <property type="entry name" value="Fer4"/>
    <property type="match status" value="1"/>
</dbReference>
<dbReference type="AlphaFoldDB" id="A0A318KWB9"/>
<protein>
    <submittedName>
        <fullName evidence="5">4Fe-4S binding protein</fullName>
    </submittedName>
</protein>
<comment type="caution">
    <text evidence="5">The sequence shown here is derived from an EMBL/GenBank/DDBJ whole genome shotgun (WGS) entry which is preliminary data.</text>
</comment>
<dbReference type="SUPFAM" id="SSF54862">
    <property type="entry name" value="4Fe-4S ferredoxins"/>
    <property type="match status" value="1"/>
</dbReference>
<evidence type="ECO:0000313" key="6">
    <source>
        <dbReference type="Proteomes" id="UP000247555"/>
    </source>
</evidence>
<dbReference type="PROSITE" id="PS51379">
    <property type="entry name" value="4FE4S_FER_2"/>
    <property type="match status" value="1"/>
</dbReference>
<dbReference type="PROSITE" id="PS00198">
    <property type="entry name" value="4FE4S_FER_1"/>
    <property type="match status" value="1"/>
</dbReference>
<evidence type="ECO:0000256" key="3">
    <source>
        <dbReference type="ARBA" id="ARBA00023014"/>
    </source>
</evidence>
<dbReference type="GO" id="GO:0046872">
    <property type="term" value="F:metal ion binding"/>
    <property type="evidence" value="ECO:0007669"/>
    <property type="project" value="UniProtKB-KW"/>
</dbReference>
<keyword evidence="3" id="KW-0411">Iron-sulfur</keyword>
<dbReference type="RefSeq" id="WP_110389899.1">
    <property type="nucleotide sequence ID" value="NZ_CALCOA010000153.1"/>
</dbReference>